<feature type="transmembrane region" description="Helical" evidence="1">
    <location>
        <begin position="237"/>
        <end position="254"/>
    </location>
</feature>
<dbReference type="EMBL" id="BAAAHE010000001">
    <property type="protein sequence ID" value="GAA0602785.1"/>
    <property type="molecule type" value="Genomic_DNA"/>
</dbReference>
<keyword evidence="3" id="KW-1185">Reference proteome</keyword>
<dbReference type="RefSeq" id="WP_344600303.1">
    <property type="nucleotide sequence ID" value="NZ_BAAAHE010000001.1"/>
</dbReference>
<feature type="transmembrane region" description="Helical" evidence="1">
    <location>
        <begin position="152"/>
        <end position="170"/>
    </location>
</feature>
<accession>A0ABN1G2M9</accession>
<dbReference type="Pfam" id="PF17198">
    <property type="entry name" value="AveC_like"/>
    <property type="match status" value="1"/>
</dbReference>
<evidence type="ECO:0000313" key="2">
    <source>
        <dbReference type="EMBL" id="GAA0602785.1"/>
    </source>
</evidence>
<keyword evidence="1" id="KW-0472">Membrane</keyword>
<gene>
    <name evidence="2" type="ORF">GCM10009547_00260</name>
</gene>
<evidence type="ECO:0000256" key="1">
    <source>
        <dbReference type="SAM" id="Phobius"/>
    </source>
</evidence>
<proteinExistence type="predicted"/>
<feature type="transmembrane region" description="Helical" evidence="1">
    <location>
        <begin position="66"/>
        <end position="87"/>
    </location>
</feature>
<name>A0ABN1G2M9_9ACTN</name>
<feature type="transmembrane region" description="Helical" evidence="1">
    <location>
        <begin position="182"/>
        <end position="202"/>
    </location>
</feature>
<evidence type="ECO:0000313" key="3">
    <source>
        <dbReference type="Proteomes" id="UP001500957"/>
    </source>
</evidence>
<keyword evidence="1" id="KW-0812">Transmembrane</keyword>
<dbReference type="InterPro" id="IPR033459">
    <property type="entry name" value="AveC-like"/>
</dbReference>
<feature type="transmembrane region" description="Helical" evidence="1">
    <location>
        <begin position="99"/>
        <end position="118"/>
    </location>
</feature>
<evidence type="ECO:0008006" key="4">
    <source>
        <dbReference type="Google" id="ProtNLM"/>
    </source>
</evidence>
<organism evidence="2 3">
    <name type="scientific">Sporichthya brevicatena</name>
    <dbReference type="NCBI Taxonomy" id="171442"/>
    <lineage>
        <taxon>Bacteria</taxon>
        <taxon>Bacillati</taxon>
        <taxon>Actinomycetota</taxon>
        <taxon>Actinomycetes</taxon>
        <taxon>Sporichthyales</taxon>
        <taxon>Sporichthyaceae</taxon>
        <taxon>Sporichthya</taxon>
    </lineage>
</organism>
<keyword evidence="1" id="KW-1133">Transmembrane helix</keyword>
<reference evidence="2 3" key="1">
    <citation type="journal article" date="2019" name="Int. J. Syst. Evol. Microbiol.">
        <title>The Global Catalogue of Microorganisms (GCM) 10K type strain sequencing project: providing services to taxonomists for standard genome sequencing and annotation.</title>
        <authorList>
            <consortium name="The Broad Institute Genomics Platform"/>
            <consortium name="The Broad Institute Genome Sequencing Center for Infectious Disease"/>
            <person name="Wu L."/>
            <person name="Ma J."/>
        </authorList>
    </citation>
    <scope>NUCLEOTIDE SEQUENCE [LARGE SCALE GENOMIC DNA]</scope>
    <source>
        <strain evidence="2 3">JCM 10671</strain>
    </source>
</reference>
<comment type="caution">
    <text evidence="2">The sequence shown here is derived from an EMBL/GenBank/DDBJ whole genome shotgun (WGS) entry which is preliminary data.</text>
</comment>
<feature type="transmembrane region" description="Helical" evidence="1">
    <location>
        <begin position="22"/>
        <end position="40"/>
    </location>
</feature>
<sequence>MAVLAEEVRPDVTRRPVPKPRLILGAAAAGALVLTILMTAKKGPEGRILADRPAETWPQLWGYDHWISTVQIATLIATTSFLAYFTVWSRRNARLHPAFPVLAGLFVMGAFADTFANWTSSAAMNPELLHYPTDWPILDVSPTTEPIINKVAYPYLFLFPALAVVTLLRRRARRTGRSPRRPLWTVFGITFVIAVLINWVLVNLFMCRIEYWTYTQIPDWAAVRGGTPWQYSWHDPLSLSFITAAAGVLLWISYSRDTRALKQFGVTVLVTAIAYLPYNAVWASFRLTDSGDTLAPWIYENTKVYDPKGDYAEAGVPGPYFKGIWP</sequence>
<feature type="transmembrane region" description="Helical" evidence="1">
    <location>
        <begin position="266"/>
        <end position="285"/>
    </location>
</feature>
<dbReference type="Proteomes" id="UP001500957">
    <property type="component" value="Unassembled WGS sequence"/>
</dbReference>
<protein>
    <recommendedName>
        <fullName evidence="4">DUF5135 domain-containing protein</fullName>
    </recommendedName>
</protein>